<dbReference type="Proteomes" id="UP000677611">
    <property type="component" value="Unassembled WGS sequence"/>
</dbReference>
<dbReference type="GO" id="GO:0032259">
    <property type="term" value="P:methylation"/>
    <property type="evidence" value="ECO:0007669"/>
    <property type="project" value="UniProtKB-KW"/>
</dbReference>
<organism evidence="2 3">
    <name type="scientific">Bacillus arachidis</name>
    <dbReference type="NCBI Taxonomy" id="2819290"/>
    <lineage>
        <taxon>Bacteria</taxon>
        <taxon>Bacillati</taxon>
        <taxon>Bacillota</taxon>
        <taxon>Bacilli</taxon>
        <taxon>Bacillales</taxon>
        <taxon>Bacillaceae</taxon>
        <taxon>Bacillus</taxon>
    </lineage>
</organism>
<accession>A0ABS3NTW9</accession>
<dbReference type="Pfam" id="PF08241">
    <property type="entry name" value="Methyltransf_11"/>
    <property type="match status" value="1"/>
</dbReference>
<feature type="domain" description="Methyltransferase type 11" evidence="1">
    <location>
        <begin position="39"/>
        <end position="134"/>
    </location>
</feature>
<dbReference type="Gene3D" id="3.40.50.150">
    <property type="entry name" value="Vaccinia Virus protein VP39"/>
    <property type="match status" value="1"/>
</dbReference>
<dbReference type="EMBL" id="JAGDQJ010000006">
    <property type="protein sequence ID" value="MBO1624383.1"/>
    <property type="molecule type" value="Genomic_DNA"/>
</dbReference>
<keyword evidence="2" id="KW-0489">Methyltransferase</keyword>
<evidence type="ECO:0000313" key="2">
    <source>
        <dbReference type="EMBL" id="MBO1624383.1"/>
    </source>
</evidence>
<evidence type="ECO:0000313" key="3">
    <source>
        <dbReference type="Proteomes" id="UP000677611"/>
    </source>
</evidence>
<name>A0ABS3NTW9_9BACI</name>
<keyword evidence="3" id="KW-1185">Reference proteome</keyword>
<reference evidence="2 3" key="1">
    <citation type="submission" date="2021-03" db="EMBL/GenBank/DDBJ databases">
        <title>Identification of novel Bacillus strains.</title>
        <authorList>
            <person name="Xiao Z."/>
            <person name="Li Y."/>
            <person name="Shen J."/>
        </authorList>
    </citation>
    <scope>NUCLEOTIDE SEQUENCE [LARGE SCALE GENOMIC DNA]</scope>
    <source>
        <strain evidence="2 3">SY8</strain>
    </source>
</reference>
<gene>
    <name evidence="2" type="ORF">J4P90_03825</name>
</gene>
<dbReference type="CDD" id="cd02440">
    <property type="entry name" value="AdoMet_MTases"/>
    <property type="match status" value="1"/>
</dbReference>
<keyword evidence="2" id="KW-0808">Transferase</keyword>
<evidence type="ECO:0000259" key="1">
    <source>
        <dbReference type="Pfam" id="PF08241"/>
    </source>
</evidence>
<proteinExistence type="predicted"/>
<comment type="caution">
    <text evidence="2">The sequence shown here is derived from an EMBL/GenBank/DDBJ whole genome shotgun (WGS) entry which is preliminary data.</text>
</comment>
<sequence length="258" mass="29465">MSINFHDANNKYTYATRKADISWCEIIQNIIDVKGKSIIDIGCGGGIYTKELALMGASNVVGFDFSKKMLQAAIENCASIQNISFIHGDAHHMPFANETFDIVISRAVVHHLQDVPKFLQEASRILKKNGMLILQDRTIEDCTILGSPEHIRGYFFSVYPKLIPIEEKRRPKATYIQQLITQNGMHPLPLQTIWEVRKIHDSIETLLQDLSPRTGRSILYELTDEELSQLLHHIRSELHNIAPMVEQDRWTIWSATKS</sequence>
<dbReference type="PANTHER" id="PTHR43591">
    <property type="entry name" value="METHYLTRANSFERASE"/>
    <property type="match status" value="1"/>
</dbReference>
<dbReference type="SUPFAM" id="SSF53335">
    <property type="entry name" value="S-adenosyl-L-methionine-dependent methyltransferases"/>
    <property type="match status" value="1"/>
</dbReference>
<dbReference type="PANTHER" id="PTHR43591:SF24">
    <property type="entry name" value="2-METHOXY-6-POLYPRENYL-1,4-BENZOQUINOL METHYLASE, MITOCHONDRIAL"/>
    <property type="match status" value="1"/>
</dbReference>
<protein>
    <submittedName>
        <fullName evidence="2">Class I SAM-dependent methyltransferase</fullName>
    </submittedName>
</protein>
<dbReference type="InterPro" id="IPR029063">
    <property type="entry name" value="SAM-dependent_MTases_sf"/>
</dbReference>
<dbReference type="InterPro" id="IPR013216">
    <property type="entry name" value="Methyltransf_11"/>
</dbReference>
<dbReference type="RefSeq" id="WP_208016796.1">
    <property type="nucleotide sequence ID" value="NZ_JAGDQJ010000006.1"/>
</dbReference>
<dbReference type="GO" id="GO:0008168">
    <property type="term" value="F:methyltransferase activity"/>
    <property type="evidence" value="ECO:0007669"/>
    <property type="project" value="UniProtKB-KW"/>
</dbReference>